<reference evidence="3 4" key="1">
    <citation type="submission" date="2018-09" db="EMBL/GenBank/DDBJ databases">
        <title>Paenibacillus aracenensis nov. sp. isolated from a cave in southern Spain.</title>
        <authorList>
            <person name="Jurado V."/>
            <person name="Gutierrez-Patricio S."/>
            <person name="Gonzalez-Pimentel J.L."/>
            <person name="Miller A.Z."/>
            <person name="Laiz L."/>
            <person name="Saiz-Jimenez C."/>
        </authorList>
    </citation>
    <scope>NUCLEOTIDE SEQUENCE [LARGE SCALE GENOMIC DNA]</scope>
    <source>
        <strain evidence="3 4">JCM 19203</strain>
    </source>
</reference>
<evidence type="ECO:0000313" key="3">
    <source>
        <dbReference type="EMBL" id="RJX41527.1"/>
    </source>
</evidence>
<evidence type="ECO:0000313" key="4">
    <source>
        <dbReference type="Proteomes" id="UP000267798"/>
    </source>
</evidence>
<dbReference type="InterPro" id="IPR001173">
    <property type="entry name" value="Glyco_trans_2-like"/>
</dbReference>
<comment type="similarity">
    <text evidence="1">Belongs to the glycosyltransferase 2 family.</text>
</comment>
<keyword evidence="4" id="KW-1185">Reference proteome</keyword>
<dbReference type="Pfam" id="PF00535">
    <property type="entry name" value="Glycos_transf_2"/>
    <property type="match status" value="1"/>
</dbReference>
<keyword evidence="3" id="KW-0808">Transferase</keyword>
<evidence type="ECO:0000259" key="2">
    <source>
        <dbReference type="Pfam" id="PF00535"/>
    </source>
</evidence>
<dbReference type="AlphaFoldDB" id="A0A3A6PJJ5"/>
<gene>
    <name evidence="3" type="ORF">D3P09_06040</name>
</gene>
<dbReference type="SUPFAM" id="SSF53448">
    <property type="entry name" value="Nucleotide-diphospho-sugar transferases"/>
    <property type="match status" value="1"/>
</dbReference>
<name>A0A3A6PJJ5_9BACL</name>
<dbReference type="GO" id="GO:0016758">
    <property type="term" value="F:hexosyltransferase activity"/>
    <property type="evidence" value="ECO:0007669"/>
    <property type="project" value="UniProtKB-ARBA"/>
</dbReference>
<sequence length="402" mass="45593">MPGCLALAVDESAGLPDARACCSKSVTSIRPKGSCYTSLLKHSIPGEVLHVSKVDIVVPVYNAGPKLHACIRSILLQSFSDWRLLLVDDGSSDGSDLLCKQYALQDSRIAYVRQSHSGSISARRRGLELSEAPYILYMDADDWADARLLEKLAEAAYADSADIAVCNLYKVMNGSAWPRRSNSSWYFKGHKLYDADEIRSELVPAFLHGHPFPPQLHGKLYKRELLMASGHYASRIRFFGDDLFLNLEMFLKARSVRIIPDVLYFYRAGGATSRYMPHLFHDMVNGFLIQKEVVESHYRHQPHAHYFGIRVMLLNTLRTCLRNLSMGRLPEQDRLLRISEYCAHPAVLECVGDKETAAYFPLRYIRAIQNGDARYLSRLGKRDYQMSLPKKMIMYAIAKISF</sequence>
<protein>
    <submittedName>
        <fullName evidence="3">Glycosyltransferase family 2 protein</fullName>
    </submittedName>
</protein>
<dbReference type="CDD" id="cd00761">
    <property type="entry name" value="Glyco_tranf_GTA_type"/>
    <property type="match status" value="1"/>
</dbReference>
<dbReference type="OrthoDB" id="396512at2"/>
<proteinExistence type="inferred from homology"/>
<dbReference type="InterPro" id="IPR029044">
    <property type="entry name" value="Nucleotide-diphossugar_trans"/>
</dbReference>
<evidence type="ECO:0000256" key="1">
    <source>
        <dbReference type="ARBA" id="ARBA00006739"/>
    </source>
</evidence>
<accession>A0A3A6PJJ5</accession>
<organism evidence="3 4">
    <name type="scientific">Paenibacillus pinisoli</name>
    <dbReference type="NCBI Taxonomy" id="1276110"/>
    <lineage>
        <taxon>Bacteria</taxon>
        <taxon>Bacillati</taxon>
        <taxon>Bacillota</taxon>
        <taxon>Bacilli</taxon>
        <taxon>Bacillales</taxon>
        <taxon>Paenibacillaceae</taxon>
        <taxon>Paenibacillus</taxon>
    </lineage>
</organism>
<dbReference type="PANTHER" id="PTHR22916">
    <property type="entry name" value="GLYCOSYLTRANSFERASE"/>
    <property type="match status" value="1"/>
</dbReference>
<comment type="caution">
    <text evidence="3">The sequence shown here is derived from an EMBL/GenBank/DDBJ whole genome shotgun (WGS) entry which is preliminary data.</text>
</comment>
<dbReference type="Proteomes" id="UP000267798">
    <property type="component" value="Unassembled WGS sequence"/>
</dbReference>
<dbReference type="PANTHER" id="PTHR22916:SF3">
    <property type="entry name" value="UDP-GLCNAC:BETAGAL BETA-1,3-N-ACETYLGLUCOSAMINYLTRANSFERASE-LIKE PROTEIN 1"/>
    <property type="match status" value="1"/>
</dbReference>
<dbReference type="Gene3D" id="3.90.550.10">
    <property type="entry name" value="Spore Coat Polysaccharide Biosynthesis Protein SpsA, Chain A"/>
    <property type="match status" value="1"/>
</dbReference>
<feature type="domain" description="Glycosyltransferase 2-like" evidence="2">
    <location>
        <begin position="56"/>
        <end position="188"/>
    </location>
</feature>
<dbReference type="EMBL" id="QXQB01000001">
    <property type="protein sequence ID" value="RJX41527.1"/>
    <property type="molecule type" value="Genomic_DNA"/>
</dbReference>